<evidence type="ECO:0000256" key="1">
    <source>
        <dbReference type="ARBA" id="ARBA00007261"/>
    </source>
</evidence>
<evidence type="ECO:0000259" key="4">
    <source>
        <dbReference type="Pfam" id="PF05193"/>
    </source>
</evidence>
<evidence type="ECO:0000259" key="3">
    <source>
        <dbReference type="Pfam" id="PF00675"/>
    </source>
</evidence>
<dbReference type="RefSeq" id="YP_010780924.1">
    <property type="nucleotide sequence ID" value="NC_075038.1"/>
</dbReference>
<dbReference type="EMBL" id="MF405918">
    <property type="protein sequence ID" value="QKU34303.1"/>
    <property type="molecule type" value="Genomic_DNA"/>
</dbReference>
<evidence type="ECO:0000313" key="5">
    <source>
        <dbReference type="EMBL" id="QKU34303.1"/>
    </source>
</evidence>
<feature type="domain" description="Peptidase M16 C-terminal" evidence="4">
    <location>
        <begin position="167"/>
        <end position="350"/>
    </location>
</feature>
<dbReference type="PANTHER" id="PTHR11851:SF49">
    <property type="entry name" value="MITOCHONDRIAL-PROCESSING PEPTIDASE SUBUNIT ALPHA"/>
    <property type="match status" value="1"/>
</dbReference>
<proteinExistence type="inferred from homology"/>
<evidence type="ECO:0000256" key="2">
    <source>
        <dbReference type="RuleBase" id="RU004447"/>
    </source>
</evidence>
<comment type="similarity">
    <text evidence="1 2">Belongs to the peptidase M16 family.</text>
</comment>
<dbReference type="InterPro" id="IPR007863">
    <property type="entry name" value="Peptidase_M16_C"/>
</dbReference>
<reference evidence="5" key="2">
    <citation type="journal article" date="2018" name="Nat. Commun.">
        <title>Tailed giant Tupanvirus possesses the most complete translational apparatus of the known virosphere.</title>
        <authorList>
            <person name="Abrahao J."/>
            <person name="Silva L."/>
            <person name="Silva L.S."/>
            <person name="Khalil J.Y.B."/>
            <person name="Rodrigues R."/>
            <person name="Arantes T."/>
            <person name="Assis F."/>
            <person name="Boratto P."/>
            <person name="Andrade M."/>
            <person name="Kroon E.G."/>
            <person name="Ribeiro B."/>
            <person name="Bergier I."/>
            <person name="Seligmann H."/>
            <person name="Ghigo E."/>
            <person name="Colson P."/>
            <person name="Levasseur A."/>
            <person name="Kroemer G."/>
            <person name="Raoult D."/>
            <person name="La Scola B."/>
        </authorList>
    </citation>
    <scope>NUCLEOTIDE SEQUENCE [LARGE SCALE GENOMIC DNA]</scope>
    <source>
        <strain evidence="5">Deep ocean</strain>
    </source>
</reference>
<sequence length="430" mass="50167">MKYIKKILDNGMHIIMVPVKSTNIVTIGFFIKAGSRNETDENSGIAHFLEHMMFKGTENRNAEQLFNELDTLGAVYNAATTSQHTYYYVYGNSDDFKHLLDIMLDIYINAKFDINEINKERKVIIEEMRMREDSPLVKLYTALHKKIFTGTSLSRNIIGNIDTISNFKKRDLIDFRSSLYKPENTVFVITGNFNPQAVFNMTNNLLGPLENSQDSAITYFNEKPIILKNMESQKEPYVYIKKNNMFQQVYVLLCFPMYDLYNYKNQEIDLLTQLLSAGFSSRLNKALRENNGITYVSSAYPIVYSDVGIYIVQMVLNPTELVRGLKIVFAELKKIKDELMTKDEMKKIINVTRNETIYSLIKPTDLLMYYGINFLSNREYKPNLDREYEKLKSITRVQIQKVAREIFNKEKINLFMYGNIQETDFSFIKL</sequence>
<dbReference type="InterPro" id="IPR001431">
    <property type="entry name" value="Pept_M16_Zn_BS"/>
</dbReference>
<dbReference type="InterPro" id="IPR011765">
    <property type="entry name" value="Pept_M16_N"/>
</dbReference>
<dbReference type="InterPro" id="IPR050361">
    <property type="entry name" value="MPP/UQCRC_Complex"/>
</dbReference>
<dbReference type="SUPFAM" id="SSF63411">
    <property type="entry name" value="LuxS/MPP-like metallohydrolase"/>
    <property type="match status" value="2"/>
</dbReference>
<protein>
    <submittedName>
        <fullName evidence="5">Zn-dependent peptidase</fullName>
    </submittedName>
</protein>
<dbReference type="KEGG" id="vg:80517615"/>
<name>A0A6N1NR63_9VIRU</name>
<feature type="domain" description="Peptidase M16 N-terminal" evidence="3">
    <location>
        <begin position="21"/>
        <end position="159"/>
    </location>
</feature>
<dbReference type="PROSITE" id="PS00143">
    <property type="entry name" value="INSULINASE"/>
    <property type="match status" value="1"/>
</dbReference>
<dbReference type="GO" id="GO:0006508">
    <property type="term" value="P:proteolysis"/>
    <property type="evidence" value="ECO:0007669"/>
    <property type="project" value="InterPro"/>
</dbReference>
<organism evidence="5">
    <name type="scientific">Tupanvirus deep ocean</name>
    <dbReference type="NCBI Taxonomy" id="2126984"/>
    <lineage>
        <taxon>Viruses</taxon>
        <taxon>Varidnaviria</taxon>
        <taxon>Bamfordvirae</taxon>
        <taxon>Nucleocytoviricota</taxon>
        <taxon>Megaviricetes</taxon>
        <taxon>Imitervirales</taxon>
        <taxon>Mimiviridae</taxon>
        <taxon>Megamimivirinae</taxon>
        <taxon>Tupanvirus</taxon>
        <taxon>Tupanvirus altamarinense</taxon>
    </lineage>
</organism>
<dbReference type="Pfam" id="PF00675">
    <property type="entry name" value="Peptidase_M16"/>
    <property type="match status" value="1"/>
</dbReference>
<reference evidence="5" key="1">
    <citation type="submission" date="2017-06" db="EMBL/GenBank/DDBJ databases">
        <authorList>
            <person name="Assis F.L."/>
            <person name="Abrahao J.S."/>
            <person name="Silva L."/>
            <person name="Khalil J.B."/>
            <person name="Rodrigues R."/>
            <person name="Silva L.S."/>
            <person name="Boratto P."/>
            <person name="Andrade M."/>
            <person name="Kroon E.G."/>
            <person name="Ribeiro B."/>
            <person name="Bergier I."/>
            <person name="Seligmann H."/>
            <person name="Ghigo E."/>
            <person name="Colson P."/>
            <person name="Levasseur A."/>
            <person name="Raoult D."/>
            <person name="Scola B.L."/>
        </authorList>
    </citation>
    <scope>NUCLEOTIDE SEQUENCE</scope>
    <source>
        <strain evidence="5">Deep ocean</strain>
    </source>
</reference>
<dbReference type="PANTHER" id="PTHR11851">
    <property type="entry name" value="METALLOPROTEASE"/>
    <property type="match status" value="1"/>
</dbReference>
<dbReference type="InterPro" id="IPR011249">
    <property type="entry name" value="Metalloenz_LuxS/M16"/>
</dbReference>
<dbReference type="GO" id="GO:0004222">
    <property type="term" value="F:metalloendopeptidase activity"/>
    <property type="evidence" value="ECO:0007669"/>
    <property type="project" value="InterPro"/>
</dbReference>
<dbReference type="Gene3D" id="3.30.830.10">
    <property type="entry name" value="Metalloenzyme, LuxS/M16 peptidase-like"/>
    <property type="match status" value="2"/>
</dbReference>
<dbReference type="Pfam" id="PF05193">
    <property type="entry name" value="Peptidase_M16_C"/>
    <property type="match status" value="1"/>
</dbReference>
<accession>A0A6N1NR63</accession>
<dbReference type="GO" id="GO:0046872">
    <property type="term" value="F:metal ion binding"/>
    <property type="evidence" value="ECO:0007669"/>
    <property type="project" value="InterPro"/>
</dbReference>
<dbReference type="GeneID" id="80517615"/>